<name>H1S1D3_9BURK</name>
<evidence type="ECO:0000256" key="1">
    <source>
        <dbReference type="ARBA" id="ARBA00009437"/>
    </source>
</evidence>
<dbReference type="RefSeq" id="WP_006157079.1">
    <property type="nucleotide sequence ID" value="NZ_AHJE01000016.1"/>
</dbReference>
<dbReference type="Pfam" id="PF00126">
    <property type="entry name" value="HTH_1"/>
    <property type="match status" value="1"/>
</dbReference>
<reference evidence="6 7" key="1">
    <citation type="journal article" date="2012" name="J. Bacteriol.">
        <title>De Novo Genome Project of Cupriavidus basilensis OR16.</title>
        <authorList>
            <person name="Cserhati M."/>
            <person name="Kriszt B."/>
            <person name="Szoboszlay S."/>
            <person name="Toth A."/>
            <person name="Szabo I."/>
            <person name="Tancsics A."/>
            <person name="Nagy I."/>
            <person name="Horvath B."/>
            <person name="Nagy I."/>
            <person name="Kukolya J."/>
        </authorList>
    </citation>
    <scope>NUCLEOTIDE SEQUENCE [LARGE SCALE GENOMIC DNA]</scope>
    <source>
        <strain evidence="6 7">OR16</strain>
    </source>
</reference>
<dbReference type="InterPro" id="IPR000847">
    <property type="entry name" value="LysR_HTH_N"/>
</dbReference>
<dbReference type="SUPFAM" id="SSF53850">
    <property type="entry name" value="Periplasmic binding protein-like II"/>
    <property type="match status" value="1"/>
</dbReference>
<dbReference type="Gene3D" id="3.40.190.290">
    <property type="match status" value="1"/>
</dbReference>
<dbReference type="PROSITE" id="PS50931">
    <property type="entry name" value="HTH_LYSR"/>
    <property type="match status" value="1"/>
</dbReference>
<dbReference type="PANTHER" id="PTHR30419:SF8">
    <property type="entry name" value="NITROGEN ASSIMILATION TRANSCRIPTIONAL ACTIVATOR-RELATED"/>
    <property type="match status" value="1"/>
</dbReference>
<dbReference type="OrthoDB" id="9133980at2"/>
<dbReference type="AlphaFoldDB" id="H1S1D3"/>
<dbReference type="InterPro" id="IPR036390">
    <property type="entry name" value="WH_DNA-bd_sf"/>
</dbReference>
<evidence type="ECO:0000256" key="3">
    <source>
        <dbReference type="ARBA" id="ARBA00023125"/>
    </source>
</evidence>
<comment type="caution">
    <text evidence="6">The sequence shown here is derived from an EMBL/GenBank/DDBJ whole genome shotgun (WGS) entry which is preliminary data.</text>
</comment>
<evidence type="ECO:0000256" key="4">
    <source>
        <dbReference type="ARBA" id="ARBA00023163"/>
    </source>
</evidence>
<dbReference type="GO" id="GO:0003700">
    <property type="term" value="F:DNA-binding transcription factor activity"/>
    <property type="evidence" value="ECO:0007669"/>
    <property type="project" value="InterPro"/>
</dbReference>
<evidence type="ECO:0000259" key="5">
    <source>
        <dbReference type="PROSITE" id="PS50931"/>
    </source>
</evidence>
<comment type="similarity">
    <text evidence="1">Belongs to the LysR transcriptional regulatory family.</text>
</comment>
<dbReference type="SUPFAM" id="SSF46785">
    <property type="entry name" value="Winged helix' DNA-binding domain"/>
    <property type="match status" value="1"/>
</dbReference>
<proteinExistence type="inferred from homology"/>
<keyword evidence="3" id="KW-0238">DNA-binding</keyword>
<evidence type="ECO:0000313" key="7">
    <source>
        <dbReference type="Proteomes" id="UP000005808"/>
    </source>
</evidence>
<organism evidence="6 7">
    <name type="scientific">Cupriavidus basilensis OR16</name>
    <dbReference type="NCBI Taxonomy" id="1127483"/>
    <lineage>
        <taxon>Bacteria</taxon>
        <taxon>Pseudomonadati</taxon>
        <taxon>Pseudomonadota</taxon>
        <taxon>Betaproteobacteria</taxon>
        <taxon>Burkholderiales</taxon>
        <taxon>Burkholderiaceae</taxon>
        <taxon>Cupriavidus</taxon>
    </lineage>
</organism>
<keyword evidence="4" id="KW-0804">Transcription</keyword>
<dbReference type="GO" id="GO:0003677">
    <property type="term" value="F:DNA binding"/>
    <property type="evidence" value="ECO:0007669"/>
    <property type="project" value="UniProtKB-KW"/>
</dbReference>
<evidence type="ECO:0000313" key="6">
    <source>
        <dbReference type="EMBL" id="EHP43746.1"/>
    </source>
</evidence>
<dbReference type="GO" id="GO:0005829">
    <property type="term" value="C:cytosol"/>
    <property type="evidence" value="ECO:0007669"/>
    <property type="project" value="TreeGrafter"/>
</dbReference>
<dbReference type="InterPro" id="IPR036388">
    <property type="entry name" value="WH-like_DNA-bd_sf"/>
</dbReference>
<dbReference type="Gene3D" id="1.10.10.10">
    <property type="entry name" value="Winged helix-like DNA-binding domain superfamily/Winged helix DNA-binding domain"/>
    <property type="match status" value="1"/>
</dbReference>
<evidence type="ECO:0000256" key="2">
    <source>
        <dbReference type="ARBA" id="ARBA00023015"/>
    </source>
</evidence>
<sequence>MDLYKLSLGGMLNCLEVEQHRSINAAARSRDMSQPALSRSIQMLERELGVPLFERSSNGVNPTPYGETLLHHARIVQSELQRCLTDIQERKQTGRMSLRVGATPSVVTWLIMPTIAATYTDKNQEQTNIGLIESHPDDLMSALIRGSLDITIQPPSDEDINDDVVGVPLAESAVGVVVGAQHPLAKKGKVDASELSRYLWMLPAWASTWNRRFQLELHALGLEQPQRALLSNSFQALRQMLLDYDALAILPLEYVGADLRSGVLKPLPIRHVFARTQYWAYVKRGRAMSSASIAFRDSLIAFARKKGKAPAADPL</sequence>
<dbReference type="PANTHER" id="PTHR30419">
    <property type="entry name" value="HTH-TYPE TRANSCRIPTIONAL REGULATOR YBHD"/>
    <property type="match status" value="1"/>
</dbReference>
<accession>H1S1D3</accession>
<dbReference type="PATRIC" id="fig|1127483.3.peg.1318"/>
<keyword evidence="2" id="KW-0805">Transcription regulation</keyword>
<dbReference type="InterPro" id="IPR005119">
    <property type="entry name" value="LysR_subst-bd"/>
</dbReference>
<dbReference type="PRINTS" id="PR00039">
    <property type="entry name" value="HTHLYSR"/>
</dbReference>
<feature type="domain" description="HTH lysR-type" evidence="5">
    <location>
        <begin position="15"/>
        <end position="63"/>
    </location>
</feature>
<gene>
    <name evidence="6" type="ORF">OR16_06594</name>
</gene>
<dbReference type="InterPro" id="IPR050950">
    <property type="entry name" value="HTH-type_LysR_regulators"/>
</dbReference>
<dbReference type="Pfam" id="PF03466">
    <property type="entry name" value="LysR_substrate"/>
    <property type="match status" value="1"/>
</dbReference>
<protein>
    <submittedName>
        <fullName evidence="6">LysR family transcriptional regulator</fullName>
    </submittedName>
</protein>
<dbReference type="Proteomes" id="UP000005808">
    <property type="component" value="Unassembled WGS sequence"/>
</dbReference>
<dbReference type="EMBL" id="AHJE01000016">
    <property type="protein sequence ID" value="EHP43746.1"/>
    <property type="molecule type" value="Genomic_DNA"/>
</dbReference>